<feature type="compositionally biased region" description="Polar residues" evidence="2">
    <location>
        <begin position="400"/>
        <end position="410"/>
    </location>
</feature>
<dbReference type="GO" id="GO:0004190">
    <property type="term" value="F:aspartic-type endopeptidase activity"/>
    <property type="evidence" value="ECO:0007669"/>
    <property type="project" value="InterPro"/>
</dbReference>
<gene>
    <name evidence="4" type="ORF">MEDL_18184</name>
</gene>
<feature type="compositionally biased region" description="Basic and acidic residues" evidence="2">
    <location>
        <begin position="485"/>
        <end position="497"/>
    </location>
</feature>
<feature type="compositionally biased region" description="Polar residues" evidence="2">
    <location>
        <begin position="468"/>
        <end position="479"/>
    </location>
</feature>
<evidence type="ECO:0000313" key="5">
    <source>
        <dbReference type="Proteomes" id="UP000683360"/>
    </source>
</evidence>
<keyword evidence="1" id="KW-0863">Zinc-finger</keyword>
<dbReference type="Proteomes" id="UP000683360">
    <property type="component" value="Unassembled WGS sequence"/>
</dbReference>
<evidence type="ECO:0000256" key="1">
    <source>
        <dbReference type="PROSITE-ProRule" id="PRU00047"/>
    </source>
</evidence>
<evidence type="ECO:0000256" key="2">
    <source>
        <dbReference type="SAM" id="MobiDB-lite"/>
    </source>
</evidence>
<dbReference type="InterPro" id="IPR001878">
    <property type="entry name" value="Znf_CCHC"/>
</dbReference>
<dbReference type="SUPFAM" id="SSF50630">
    <property type="entry name" value="Acid proteases"/>
    <property type="match status" value="1"/>
</dbReference>
<protein>
    <recommendedName>
        <fullName evidence="3">CCHC-type domain-containing protein</fullName>
    </recommendedName>
</protein>
<feature type="region of interest" description="Disordered" evidence="2">
    <location>
        <begin position="189"/>
        <end position="215"/>
    </location>
</feature>
<feature type="compositionally biased region" description="Polar residues" evidence="2">
    <location>
        <begin position="383"/>
        <end position="392"/>
    </location>
</feature>
<feature type="compositionally biased region" description="Polar residues" evidence="2">
    <location>
        <begin position="195"/>
        <end position="213"/>
    </location>
</feature>
<keyword evidence="5" id="KW-1185">Reference proteome</keyword>
<dbReference type="GO" id="GO:0008270">
    <property type="term" value="F:zinc ion binding"/>
    <property type="evidence" value="ECO:0007669"/>
    <property type="project" value="UniProtKB-KW"/>
</dbReference>
<dbReference type="InterPro" id="IPR001969">
    <property type="entry name" value="Aspartic_peptidase_AS"/>
</dbReference>
<accession>A0A8S3RA57</accession>
<reference evidence="4" key="1">
    <citation type="submission" date="2021-03" db="EMBL/GenBank/DDBJ databases">
        <authorList>
            <person name="Bekaert M."/>
        </authorList>
    </citation>
    <scope>NUCLEOTIDE SEQUENCE</scope>
</reference>
<keyword evidence="1" id="KW-0479">Metal-binding</keyword>
<dbReference type="OrthoDB" id="6180641at2759"/>
<dbReference type="InterPro" id="IPR021109">
    <property type="entry name" value="Peptidase_aspartic_dom_sf"/>
</dbReference>
<feature type="domain" description="CCHC-type" evidence="3">
    <location>
        <begin position="687"/>
        <end position="702"/>
    </location>
</feature>
<feature type="region of interest" description="Disordered" evidence="2">
    <location>
        <begin position="630"/>
        <end position="677"/>
    </location>
</feature>
<feature type="compositionally biased region" description="Polar residues" evidence="2">
    <location>
        <begin position="630"/>
        <end position="651"/>
    </location>
</feature>
<dbReference type="GO" id="GO:0006508">
    <property type="term" value="P:proteolysis"/>
    <property type="evidence" value="ECO:0007669"/>
    <property type="project" value="InterPro"/>
</dbReference>
<feature type="compositionally biased region" description="Low complexity" evidence="2">
    <location>
        <begin position="525"/>
        <end position="543"/>
    </location>
</feature>
<dbReference type="GO" id="GO:0003676">
    <property type="term" value="F:nucleic acid binding"/>
    <property type="evidence" value="ECO:0007669"/>
    <property type="project" value="InterPro"/>
</dbReference>
<dbReference type="PROSITE" id="PS50158">
    <property type="entry name" value="ZF_CCHC"/>
    <property type="match status" value="1"/>
</dbReference>
<dbReference type="AlphaFoldDB" id="A0A8S3RA57"/>
<dbReference type="EMBL" id="CAJPWZ010000927">
    <property type="protein sequence ID" value="CAG2203645.1"/>
    <property type="molecule type" value="Genomic_DNA"/>
</dbReference>
<organism evidence="4 5">
    <name type="scientific">Mytilus edulis</name>
    <name type="common">Blue mussel</name>
    <dbReference type="NCBI Taxonomy" id="6550"/>
    <lineage>
        <taxon>Eukaryota</taxon>
        <taxon>Metazoa</taxon>
        <taxon>Spiralia</taxon>
        <taxon>Lophotrochozoa</taxon>
        <taxon>Mollusca</taxon>
        <taxon>Bivalvia</taxon>
        <taxon>Autobranchia</taxon>
        <taxon>Pteriomorphia</taxon>
        <taxon>Mytilida</taxon>
        <taxon>Mytiloidea</taxon>
        <taxon>Mytilidae</taxon>
        <taxon>Mytilinae</taxon>
        <taxon>Mytilus</taxon>
    </lineage>
</organism>
<dbReference type="Gene3D" id="2.40.70.10">
    <property type="entry name" value="Acid Proteases"/>
    <property type="match status" value="1"/>
</dbReference>
<dbReference type="Gene3D" id="4.10.60.10">
    <property type="entry name" value="Zinc finger, CCHC-type"/>
    <property type="match status" value="1"/>
</dbReference>
<dbReference type="InterPro" id="IPR036875">
    <property type="entry name" value="Znf_CCHC_sf"/>
</dbReference>
<keyword evidence="1" id="KW-0862">Zinc</keyword>
<feature type="region of interest" description="Disordered" evidence="2">
    <location>
        <begin position="365"/>
        <end position="551"/>
    </location>
</feature>
<evidence type="ECO:0000313" key="4">
    <source>
        <dbReference type="EMBL" id="CAG2203645.1"/>
    </source>
</evidence>
<name>A0A8S3RA57_MYTED</name>
<dbReference type="SMART" id="SM00343">
    <property type="entry name" value="ZnF_C2HC"/>
    <property type="match status" value="1"/>
</dbReference>
<dbReference type="SUPFAM" id="SSF57756">
    <property type="entry name" value="Retrovirus zinc finger-like domains"/>
    <property type="match status" value="1"/>
</dbReference>
<dbReference type="PROSITE" id="PS00141">
    <property type="entry name" value="ASP_PROTEASE"/>
    <property type="match status" value="1"/>
</dbReference>
<sequence length="804" mass="91589">MQGYMIKPDHVIIDMDPEECHGTDLKGTNISCILQDEAPPYRPVPRDKRTEDHKQIAHLQDFNSNIKQWLEECDTQDEVESSCSEEGACSSLEWDKRCLEQLQRRSEHLTMLEQSHGAAPQESLSSESLNSDLSVCNNEYRTPPPRTNMVVHPQPESQQDGNVLKQPNDRMFTPLSQTWHTPHPVVDQQEDCNRQQEVQQTPPRYNSPDNDQQPRFLHTPTPDHVHFSPSVQHEHHYVNQYQHGFNSLHRLEVNQSQQPTVHSQIDIHSCPTNQHPGFNKVQQRVQMQQKVQCLQQRLDQLQQGVINYAQPVQQQHLAAAPVFIPQQRLQQQVSEVVHQQPNYPEPRFQPPSSVTRIQQHKMIGHPTSMFQPPRGGPPPQAPTNVTPYNQQYIPGLTYPSMGQPNLSGYQPQPLHVPQLPIPGTQQQPPPSGAPKPHYNQPSVRQKEYNSDYYGRQRRSDPRHKYTGDSDTSYVSAYRQTRTKRRSEPEYNRPKENQQRVFSPLRSVRSFPLHRSRSSPRRSRGSSDSQSESDTDMQSSTSSQEIAGTEACISKPKSMDAALDMIRWCQYTRKAVSAIQKTSKKEEESLSEKSVNSPVVLGVGSTKSSMDNRLSRIEEYIEKMMSTVTSLVQEQSAKQGTSPSSRSPNQDNRYSDYSPRRNNGRSRGRGNNSGDRRYTRQGYYNNECFNCHQQGHYIKDCPDLYVQETGRQSVQKEPTSQQVSFNENNKDDFYDSEGVVSGIGTVRSLGAAKLFRVEVKIAGKKVLALVDSGSEVTILKDTFLTLWSLSPLLSGRPPCMVRVPT</sequence>
<feature type="compositionally biased region" description="Basic and acidic residues" evidence="2">
    <location>
        <begin position="457"/>
        <end position="467"/>
    </location>
</feature>
<proteinExistence type="predicted"/>
<feature type="compositionally biased region" description="Basic residues" evidence="2">
    <location>
        <begin position="511"/>
        <end position="523"/>
    </location>
</feature>
<evidence type="ECO:0000259" key="3">
    <source>
        <dbReference type="PROSITE" id="PS50158"/>
    </source>
</evidence>
<comment type="caution">
    <text evidence="4">The sequence shown here is derived from an EMBL/GenBank/DDBJ whole genome shotgun (WGS) entry which is preliminary data.</text>
</comment>